<feature type="domain" description="Chalcone/stilbene synthase N-terminal" evidence="4">
    <location>
        <begin position="4"/>
        <end position="200"/>
    </location>
</feature>
<dbReference type="PIRSF" id="PIRSF000451">
    <property type="entry name" value="PKS_III"/>
    <property type="match status" value="1"/>
</dbReference>
<dbReference type="RefSeq" id="WP_168884327.1">
    <property type="nucleotide sequence ID" value="NZ_JABAIL010000007.1"/>
</dbReference>
<dbReference type="SUPFAM" id="SSF53901">
    <property type="entry name" value="Thiolase-like"/>
    <property type="match status" value="2"/>
</dbReference>
<keyword evidence="2" id="KW-0808">Transferase</keyword>
<dbReference type="InterPro" id="IPR011141">
    <property type="entry name" value="Polyketide_synthase_type-III"/>
</dbReference>
<name>A0A7X8SNV4_9BACT</name>
<proteinExistence type="inferred from homology"/>
<comment type="similarity">
    <text evidence="1">Belongs to the thiolase-like superfamily. Chalcone/stilbene synthases family.</text>
</comment>
<gene>
    <name evidence="6" type="ORF">HGP29_20605</name>
</gene>
<dbReference type="Proteomes" id="UP000585050">
    <property type="component" value="Unassembled WGS sequence"/>
</dbReference>
<reference evidence="6 7" key="1">
    <citation type="submission" date="2020-04" db="EMBL/GenBank/DDBJ databases">
        <title>Flammeovirga sp. SR4, a novel species isolated from seawater.</title>
        <authorList>
            <person name="Wang X."/>
        </authorList>
    </citation>
    <scope>NUCLEOTIDE SEQUENCE [LARGE SCALE GENOMIC DNA]</scope>
    <source>
        <strain evidence="6 7">SR4</strain>
    </source>
</reference>
<evidence type="ECO:0000259" key="4">
    <source>
        <dbReference type="Pfam" id="PF00195"/>
    </source>
</evidence>
<evidence type="ECO:0000313" key="6">
    <source>
        <dbReference type="EMBL" id="NLR93612.1"/>
    </source>
</evidence>
<dbReference type="Gene3D" id="3.40.47.10">
    <property type="match status" value="2"/>
</dbReference>
<evidence type="ECO:0000313" key="7">
    <source>
        <dbReference type="Proteomes" id="UP000585050"/>
    </source>
</evidence>
<dbReference type="CDD" id="cd00831">
    <property type="entry name" value="CHS_like"/>
    <property type="match status" value="1"/>
</dbReference>
<comment type="caution">
    <text evidence="6">The sequence shown here is derived from an EMBL/GenBank/DDBJ whole genome shotgun (WGS) entry which is preliminary data.</text>
</comment>
<organism evidence="6 7">
    <name type="scientific">Flammeovirga agarivorans</name>
    <dbReference type="NCBI Taxonomy" id="2726742"/>
    <lineage>
        <taxon>Bacteria</taxon>
        <taxon>Pseudomonadati</taxon>
        <taxon>Bacteroidota</taxon>
        <taxon>Cytophagia</taxon>
        <taxon>Cytophagales</taxon>
        <taxon>Flammeovirgaceae</taxon>
        <taxon>Flammeovirga</taxon>
    </lineage>
</organism>
<dbReference type="AlphaFoldDB" id="A0A7X8SNV4"/>
<evidence type="ECO:0000256" key="1">
    <source>
        <dbReference type="ARBA" id="ARBA00005531"/>
    </source>
</evidence>
<keyword evidence="7" id="KW-1185">Reference proteome</keyword>
<dbReference type="PANTHER" id="PTHR11877">
    <property type="entry name" value="HYDROXYMETHYLGLUTARYL-COA SYNTHASE"/>
    <property type="match status" value="1"/>
</dbReference>
<evidence type="ECO:0000256" key="3">
    <source>
        <dbReference type="PIRSR" id="PIRSR000451-1"/>
    </source>
</evidence>
<dbReference type="GO" id="GO:0030639">
    <property type="term" value="P:polyketide biosynthetic process"/>
    <property type="evidence" value="ECO:0007669"/>
    <property type="project" value="TreeGrafter"/>
</dbReference>
<sequence length="350" mass="39373">MTYIHSIGIARPQNRYPQEDLLSFMMSAIPKDKVREQRLLKMISHKSGIQERYSVLDNLYDFFDGETPTLEDRLEKFNKSAVPLAVEAVKNCIPEDQLKEITHLVTISCTGISAPGIDIDLIKALSLSSKTTRTTVNFMGCYAALHGLRIADQICHTNKNAKVLLVDVELCSLHYQNRYEEDHLMANTLFGDGAAALFISNSTTEKSLFKIDKFASRLAINAYDEMAWTVSRSGFQMRLSNYVPDIIEKDIQNLITDVIQEEEVDQEKLTWAFHPGGVRILQSIARAINVDKEEFNHSYEVLTENGNMSSVTILHVLDKLTNKNCKEKIFAAGFGPGLTMEAMLLTKISA</sequence>
<feature type="domain" description="Chalcone/stilbene synthase C-terminal" evidence="5">
    <location>
        <begin position="226"/>
        <end position="348"/>
    </location>
</feature>
<accession>A0A7X8SNV4</accession>
<dbReference type="GO" id="GO:0016747">
    <property type="term" value="F:acyltransferase activity, transferring groups other than amino-acyl groups"/>
    <property type="evidence" value="ECO:0007669"/>
    <property type="project" value="InterPro"/>
</dbReference>
<dbReference type="Pfam" id="PF02797">
    <property type="entry name" value="Chal_sti_synt_C"/>
    <property type="match status" value="1"/>
</dbReference>
<feature type="active site" description="Acyl-thioester intermediate" evidence="3">
    <location>
        <position position="141"/>
    </location>
</feature>
<protein>
    <submittedName>
        <fullName evidence="6">Type III polyketide synthase</fullName>
    </submittedName>
</protein>
<dbReference type="InterPro" id="IPR016039">
    <property type="entry name" value="Thiolase-like"/>
</dbReference>
<dbReference type="Pfam" id="PF00195">
    <property type="entry name" value="Chal_sti_synt_N"/>
    <property type="match status" value="1"/>
</dbReference>
<dbReference type="InterPro" id="IPR001099">
    <property type="entry name" value="Chalcone/stilbene_synt_N"/>
</dbReference>
<dbReference type="InterPro" id="IPR012328">
    <property type="entry name" value="Chalcone/stilbene_synt_C"/>
</dbReference>
<dbReference type="EMBL" id="JABAIL010000007">
    <property type="protein sequence ID" value="NLR93612.1"/>
    <property type="molecule type" value="Genomic_DNA"/>
</dbReference>
<dbReference type="PANTHER" id="PTHR11877:SF46">
    <property type="entry name" value="TYPE III POLYKETIDE SYNTHASE A"/>
    <property type="match status" value="1"/>
</dbReference>
<evidence type="ECO:0000256" key="2">
    <source>
        <dbReference type="ARBA" id="ARBA00022679"/>
    </source>
</evidence>
<evidence type="ECO:0000259" key="5">
    <source>
        <dbReference type="Pfam" id="PF02797"/>
    </source>
</evidence>